<keyword evidence="3 6" id="KW-0489">Methyltransferase</keyword>
<evidence type="ECO:0000256" key="4">
    <source>
        <dbReference type="ARBA" id="ARBA00022679"/>
    </source>
</evidence>
<reference evidence="7 8" key="2">
    <citation type="submission" date="2020-08" db="EMBL/GenBank/DDBJ databases">
        <title>The Agave Microbiome: Exploring the role of microbial communities in plant adaptations to desert environments.</title>
        <authorList>
            <person name="Partida-Martinez L.P."/>
        </authorList>
    </citation>
    <scope>NUCLEOTIDE SEQUENCE [LARGE SCALE GENOMIC DNA]</scope>
    <source>
        <strain evidence="7 8">AS2.3</strain>
    </source>
</reference>
<dbReference type="PANTHER" id="PTHR31760:SF0">
    <property type="entry name" value="S-ADENOSYL-L-METHIONINE-DEPENDENT METHYLTRANSFERASES SUPERFAMILY PROTEIN"/>
    <property type="match status" value="1"/>
</dbReference>
<dbReference type="PANTHER" id="PTHR31760">
    <property type="entry name" value="S-ADENOSYL-L-METHIONINE-DEPENDENT METHYLTRANSFERASES SUPERFAMILY PROTEIN"/>
    <property type="match status" value="1"/>
</dbReference>
<dbReference type="HAMAP" id="MF_00074">
    <property type="entry name" value="16SrRNA_methyltr_G"/>
    <property type="match status" value="1"/>
</dbReference>
<evidence type="ECO:0000313" key="8">
    <source>
        <dbReference type="Proteomes" id="UP000517753"/>
    </source>
</evidence>
<dbReference type="InterPro" id="IPR029063">
    <property type="entry name" value="SAM-dependent_MTases_sf"/>
</dbReference>
<keyword evidence="2 6" id="KW-0698">rRNA processing</keyword>
<keyword evidence="4 6" id="KW-0808">Transferase</keyword>
<dbReference type="InterPro" id="IPR003682">
    <property type="entry name" value="rRNA_ssu_MeTfrase_G"/>
</dbReference>
<feature type="binding site" evidence="6">
    <location>
        <position position="73"/>
    </location>
    <ligand>
        <name>S-adenosyl-L-methionine</name>
        <dbReference type="ChEBI" id="CHEBI:59789"/>
    </ligand>
</feature>
<dbReference type="Gene3D" id="3.40.50.150">
    <property type="entry name" value="Vaccinia Virus protein VP39"/>
    <property type="match status" value="1"/>
</dbReference>
<dbReference type="GO" id="GO:0070043">
    <property type="term" value="F:rRNA (guanine-N7-)-methyltransferase activity"/>
    <property type="evidence" value="ECO:0007669"/>
    <property type="project" value="UniProtKB-UniRule"/>
</dbReference>
<reference evidence="7 8" key="1">
    <citation type="submission" date="2020-07" db="EMBL/GenBank/DDBJ databases">
        <authorList>
            <person name="Partida-Martinez L."/>
            <person name="Huntemann M."/>
            <person name="Clum A."/>
            <person name="Wang J."/>
            <person name="Palaniappan K."/>
            <person name="Ritter S."/>
            <person name="Chen I.-M."/>
            <person name="Stamatis D."/>
            <person name="Reddy T."/>
            <person name="O'Malley R."/>
            <person name="Daum C."/>
            <person name="Shapiro N."/>
            <person name="Ivanova N."/>
            <person name="Kyrpides N."/>
            <person name="Woyke T."/>
        </authorList>
    </citation>
    <scope>NUCLEOTIDE SEQUENCE [LARGE SCALE GENOMIC DNA]</scope>
    <source>
        <strain evidence="7 8">AS2.3</strain>
    </source>
</reference>
<dbReference type="SUPFAM" id="SSF53335">
    <property type="entry name" value="S-adenosyl-L-methionine-dependent methyltransferases"/>
    <property type="match status" value="1"/>
</dbReference>
<comment type="caution">
    <text evidence="6">Lacks conserved residue(s) required for the propagation of feature annotation.</text>
</comment>
<keyword evidence="8" id="KW-1185">Reference proteome</keyword>
<feature type="binding site" evidence="6">
    <location>
        <position position="78"/>
    </location>
    <ligand>
        <name>S-adenosyl-L-methionine</name>
        <dbReference type="ChEBI" id="CHEBI:59789"/>
    </ligand>
</feature>
<comment type="function">
    <text evidence="6">Specifically methylates the N7 position of guanine in position 527 of 16S rRNA.</text>
</comment>
<evidence type="ECO:0000256" key="1">
    <source>
        <dbReference type="ARBA" id="ARBA00022490"/>
    </source>
</evidence>
<protein>
    <recommendedName>
        <fullName evidence="6">Ribosomal RNA small subunit methyltransferase G</fullName>
        <ecNumber evidence="6">2.1.1.170</ecNumber>
    </recommendedName>
    <alternativeName>
        <fullName evidence="6">16S rRNA 7-methylguanosine methyltransferase</fullName>
        <shortName evidence="6">16S rRNA m7G methyltransferase</shortName>
    </alternativeName>
</protein>
<dbReference type="NCBIfam" id="TIGR00138">
    <property type="entry name" value="rsmG_gidB"/>
    <property type="match status" value="1"/>
</dbReference>
<evidence type="ECO:0000256" key="3">
    <source>
        <dbReference type="ARBA" id="ARBA00022603"/>
    </source>
</evidence>
<dbReference type="Proteomes" id="UP000517753">
    <property type="component" value="Unassembled WGS sequence"/>
</dbReference>
<evidence type="ECO:0000256" key="5">
    <source>
        <dbReference type="ARBA" id="ARBA00022691"/>
    </source>
</evidence>
<feature type="binding site" evidence="6">
    <location>
        <begin position="123"/>
        <end position="124"/>
    </location>
    <ligand>
        <name>S-adenosyl-L-methionine</name>
        <dbReference type="ChEBI" id="CHEBI:59789"/>
    </ligand>
</feature>
<gene>
    <name evidence="6" type="primary">rsmG</name>
    <name evidence="7" type="ORF">HD841_000205</name>
</gene>
<evidence type="ECO:0000256" key="6">
    <source>
        <dbReference type="HAMAP-Rule" id="MF_00074"/>
    </source>
</evidence>
<evidence type="ECO:0000256" key="2">
    <source>
        <dbReference type="ARBA" id="ARBA00022552"/>
    </source>
</evidence>
<comment type="caution">
    <text evidence="7">The sequence shown here is derived from an EMBL/GenBank/DDBJ whole genome shotgun (WGS) entry which is preliminary data.</text>
</comment>
<accession>A0A7Y9FJF1</accession>
<dbReference type="EMBL" id="JACCBY010000001">
    <property type="protein sequence ID" value="NYD88436.1"/>
    <property type="molecule type" value="Genomic_DNA"/>
</dbReference>
<dbReference type="GO" id="GO:0005829">
    <property type="term" value="C:cytosol"/>
    <property type="evidence" value="ECO:0007669"/>
    <property type="project" value="TreeGrafter"/>
</dbReference>
<comment type="catalytic activity">
    <reaction evidence="6">
        <text>guanosine(527) in 16S rRNA + S-adenosyl-L-methionine = N(7)-methylguanosine(527) in 16S rRNA + S-adenosyl-L-homocysteine</text>
        <dbReference type="Rhea" id="RHEA:42732"/>
        <dbReference type="Rhea" id="RHEA-COMP:10209"/>
        <dbReference type="Rhea" id="RHEA-COMP:10210"/>
        <dbReference type="ChEBI" id="CHEBI:57856"/>
        <dbReference type="ChEBI" id="CHEBI:59789"/>
        <dbReference type="ChEBI" id="CHEBI:74269"/>
        <dbReference type="ChEBI" id="CHEBI:74480"/>
        <dbReference type="EC" id="2.1.1.170"/>
    </reaction>
</comment>
<proteinExistence type="inferred from homology"/>
<dbReference type="Pfam" id="PF02527">
    <property type="entry name" value="GidB"/>
    <property type="match status" value="1"/>
</dbReference>
<dbReference type="RefSeq" id="WP_179507036.1">
    <property type="nucleotide sequence ID" value="NZ_JACCBY010000001.1"/>
</dbReference>
<keyword evidence="5 6" id="KW-0949">S-adenosyl-L-methionine</keyword>
<organism evidence="7 8">
    <name type="scientific">Sphingomonas melonis</name>
    <dbReference type="NCBI Taxonomy" id="152682"/>
    <lineage>
        <taxon>Bacteria</taxon>
        <taxon>Pseudomonadati</taxon>
        <taxon>Pseudomonadota</taxon>
        <taxon>Alphaproteobacteria</taxon>
        <taxon>Sphingomonadales</taxon>
        <taxon>Sphingomonadaceae</taxon>
        <taxon>Sphingomonas</taxon>
    </lineage>
</organism>
<sequence>MTEDEARAWCVARFGEERAAHVARFLDMVREENSRQNLISPASVETIWSRHGIDSAQLLFHVKQPGGAWLDVGTGGGFPGMIVAILRDEPVTMVEPRKKRAAFLQECVDRLGLRHATVAASKVEGVEGRFTTISARAVASVEKLLQAAEHCATPETRWILPRGRIEAEELARLQRDRTRVFHVEHSLTDPQSSILIVDRNQGRAR</sequence>
<dbReference type="EC" id="2.1.1.170" evidence="6"/>
<name>A0A7Y9FJF1_9SPHN</name>
<comment type="similarity">
    <text evidence="6">Belongs to the methyltransferase superfamily. RNA methyltransferase RsmG family.</text>
</comment>
<keyword evidence="1 6" id="KW-0963">Cytoplasm</keyword>
<comment type="subcellular location">
    <subcellularLocation>
        <location evidence="6">Cytoplasm</location>
    </subcellularLocation>
</comment>
<dbReference type="AlphaFoldDB" id="A0A7Y9FJF1"/>
<evidence type="ECO:0000313" key="7">
    <source>
        <dbReference type="EMBL" id="NYD88436.1"/>
    </source>
</evidence>
<feature type="binding site" evidence="6">
    <location>
        <position position="136"/>
    </location>
    <ligand>
        <name>S-adenosyl-L-methionine</name>
        <dbReference type="ChEBI" id="CHEBI:59789"/>
    </ligand>
</feature>